<protein>
    <recommendedName>
        <fullName evidence="1">methionyl-tRNA formyltransferase</fullName>
        <ecNumber evidence="1">2.1.2.9</ecNumber>
    </recommendedName>
</protein>
<proteinExistence type="predicted"/>
<sequence>MLLQRSSRMLLSRRLLFVRPLFASRCLSSSSHEPLRILFCGSDDFSIASLKALYDEHTKEPGRIASIDVVCRPGKRVGRGLKKIREVPIKAAATQLGLPIHEIDTFTGWTPPQIEGVPINLVVAVSFGLFVPPRILKGAKYGGLNVHPSLLPDFRGPAPLHHTLLAGRTRTGVTLQTLHHEHFDHGVILSQTPPPGFEIPNPDTCTVPELLQVVAPKGAQILIEGIQNRLFVPPLKEAGWRATEAGSELIHAAKIKPEDRHIDWANWTWINISRRNRVLGPLWSRTLVASDGQDGRTSLSEKRVILTKFEEVQPNQSLGQLALIPGVPFVDGALPLQPQEKRYLHVFTKDGKLIRIHEMKVEGEQAADAVRAAIKARMFSNRSFQLGTSHYTLFHNPLH</sequence>
<accession>A0ABR3YEM1</accession>
<dbReference type="Gene3D" id="3.40.50.12230">
    <property type="match status" value="1"/>
</dbReference>
<dbReference type="GO" id="GO:0004479">
    <property type="term" value="F:methionyl-tRNA formyltransferase activity"/>
    <property type="evidence" value="ECO:0007669"/>
    <property type="project" value="UniProtKB-EC"/>
</dbReference>
<dbReference type="Proteomes" id="UP001583193">
    <property type="component" value="Unassembled WGS sequence"/>
</dbReference>
<dbReference type="EMBL" id="JAVDPF010000001">
    <property type="protein sequence ID" value="KAL1886258.1"/>
    <property type="molecule type" value="Genomic_DNA"/>
</dbReference>
<dbReference type="InterPro" id="IPR002376">
    <property type="entry name" value="Formyl_transf_N"/>
</dbReference>
<dbReference type="Pfam" id="PF00551">
    <property type="entry name" value="Formyl_trans_N"/>
    <property type="match status" value="1"/>
</dbReference>
<evidence type="ECO:0000259" key="2">
    <source>
        <dbReference type="Pfam" id="PF00551"/>
    </source>
</evidence>
<feature type="domain" description="Formyl transferase N-terminal" evidence="2">
    <location>
        <begin position="36"/>
        <end position="194"/>
    </location>
</feature>
<dbReference type="InterPro" id="IPR041711">
    <property type="entry name" value="Met-tRNA-FMT_N"/>
</dbReference>
<keyword evidence="4" id="KW-1185">Reference proteome</keyword>
<dbReference type="EC" id="2.1.2.9" evidence="1"/>
<dbReference type="PANTHER" id="PTHR11138">
    <property type="entry name" value="METHIONYL-TRNA FORMYLTRANSFERASE"/>
    <property type="match status" value="1"/>
</dbReference>
<comment type="caution">
    <text evidence="3">The sequence shown here is derived from an EMBL/GenBank/DDBJ whole genome shotgun (WGS) entry which is preliminary data.</text>
</comment>
<name>A0ABR3YEM1_9EURO</name>
<evidence type="ECO:0000256" key="1">
    <source>
        <dbReference type="ARBA" id="ARBA00012261"/>
    </source>
</evidence>
<evidence type="ECO:0000313" key="4">
    <source>
        <dbReference type="Proteomes" id="UP001583193"/>
    </source>
</evidence>
<dbReference type="SUPFAM" id="SSF53328">
    <property type="entry name" value="Formyltransferase"/>
    <property type="match status" value="1"/>
</dbReference>
<evidence type="ECO:0000313" key="3">
    <source>
        <dbReference type="EMBL" id="KAL1886258.1"/>
    </source>
</evidence>
<reference evidence="3 4" key="1">
    <citation type="journal article" date="2024" name="IMA Fungus">
        <title>IMA Genome - F19 : A genome assembly and annotation guide to empower mycologists, including annotated draft genome sequences of Ceratocystis pirilliformis, Diaporthe australafricana, Fusarium ophioides, Paecilomyces lecythidis, and Sporothrix stenoceras.</title>
        <authorList>
            <person name="Aylward J."/>
            <person name="Wilson A.M."/>
            <person name="Visagie C.M."/>
            <person name="Spraker J."/>
            <person name="Barnes I."/>
            <person name="Buitendag C."/>
            <person name="Ceriani C."/>
            <person name="Del Mar Angel L."/>
            <person name="du Plessis D."/>
            <person name="Fuchs T."/>
            <person name="Gasser K."/>
            <person name="Kramer D."/>
            <person name="Li W."/>
            <person name="Munsamy K."/>
            <person name="Piso A."/>
            <person name="Price J.L."/>
            <person name="Sonnekus B."/>
            <person name="Thomas C."/>
            <person name="van der Nest A."/>
            <person name="van Dijk A."/>
            <person name="van Heerden A."/>
            <person name="van Vuuren N."/>
            <person name="Yilmaz N."/>
            <person name="Duong T.A."/>
            <person name="van der Merwe N.A."/>
            <person name="Wingfield M.J."/>
            <person name="Wingfield B.D."/>
        </authorList>
    </citation>
    <scope>NUCLEOTIDE SEQUENCE [LARGE SCALE GENOMIC DNA]</scope>
    <source>
        <strain evidence="3 4">CMW 18167</strain>
    </source>
</reference>
<dbReference type="CDD" id="cd08646">
    <property type="entry name" value="FMT_core_Met-tRNA-FMT_N"/>
    <property type="match status" value="1"/>
</dbReference>
<gene>
    <name evidence="3" type="primary">FMT1</name>
    <name evidence="3" type="ORF">Plec18167_000187</name>
</gene>
<organism evidence="3 4">
    <name type="scientific">Paecilomyces lecythidis</name>
    <dbReference type="NCBI Taxonomy" id="3004212"/>
    <lineage>
        <taxon>Eukaryota</taxon>
        <taxon>Fungi</taxon>
        <taxon>Dikarya</taxon>
        <taxon>Ascomycota</taxon>
        <taxon>Pezizomycotina</taxon>
        <taxon>Eurotiomycetes</taxon>
        <taxon>Eurotiomycetidae</taxon>
        <taxon>Eurotiales</taxon>
        <taxon>Thermoascaceae</taxon>
        <taxon>Paecilomyces</taxon>
    </lineage>
</organism>
<keyword evidence="3" id="KW-0808">Transferase</keyword>
<dbReference type="PANTHER" id="PTHR11138:SF5">
    <property type="entry name" value="METHIONYL-TRNA FORMYLTRANSFERASE, MITOCHONDRIAL"/>
    <property type="match status" value="1"/>
</dbReference>
<dbReference type="InterPro" id="IPR036477">
    <property type="entry name" value="Formyl_transf_N_sf"/>
</dbReference>